<dbReference type="HOGENOM" id="CLU_097918_0_0_5"/>
<protein>
    <submittedName>
        <fullName evidence="2">Putative lipoprotein</fullName>
    </submittedName>
</protein>
<name>A0LC01_MAGMM</name>
<keyword evidence="1" id="KW-0732">Signal</keyword>
<dbReference type="Proteomes" id="UP000002586">
    <property type="component" value="Chromosome"/>
</dbReference>
<accession>A0LC01</accession>
<dbReference type="STRING" id="156889.Mmc1_3003"/>
<dbReference type="RefSeq" id="WP_011714558.1">
    <property type="nucleotide sequence ID" value="NC_008576.1"/>
</dbReference>
<keyword evidence="3" id="KW-1185">Reference proteome</keyword>
<keyword evidence="2" id="KW-0449">Lipoprotein</keyword>
<organism evidence="2 3">
    <name type="scientific">Magnetococcus marinus (strain ATCC BAA-1437 / JCM 17883 / MC-1)</name>
    <dbReference type="NCBI Taxonomy" id="156889"/>
    <lineage>
        <taxon>Bacteria</taxon>
        <taxon>Pseudomonadati</taxon>
        <taxon>Pseudomonadota</taxon>
        <taxon>Magnetococcia</taxon>
        <taxon>Magnetococcales</taxon>
        <taxon>Magnetococcaceae</taxon>
        <taxon>Magnetococcus</taxon>
    </lineage>
</organism>
<dbReference type="EMBL" id="CP000471">
    <property type="protein sequence ID" value="ABK45494.1"/>
    <property type="molecule type" value="Genomic_DNA"/>
</dbReference>
<evidence type="ECO:0000256" key="1">
    <source>
        <dbReference type="SAM" id="SignalP"/>
    </source>
</evidence>
<dbReference type="eggNOG" id="ENOG502Z9JN">
    <property type="taxonomic scope" value="Bacteria"/>
</dbReference>
<dbReference type="KEGG" id="mgm:Mmc1_3003"/>
<evidence type="ECO:0000313" key="2">
    <source>
        <dbReference type="EMBL" id="ABK45494.1"/>
    </source>
</evidence>
<reference evidence="2 3" key="2">
    <citation type="journal article" date="2012" name="Int. J. Syst. Evol. Microbiol.">
        <title>Magnetococcus marinus gen. nov., sp. nov., a marine, magnetotactic bacterium that represents a novel lineage (Magnetococcaceae fam. nov.; Magnetococcales ord. nov.) at the base of the Alphaproteobacteria.</title>
        <authorList>
            <person name="Bazylinski D.A."/>
            <person name="Williams T.J."/>
            <person name="Lefevre C.T."/>
            <person name="Berg R.J."/>
            <person name="Zhang C.L."/>
            <person name="Bowser S.S."/>
            <person name="Dean A.J."/>
            <person name="Beveridge T.J."/>
        </authorList>
    </citation>
    <scope>NUCLEOTIDE SEQUENCE [LARGE SCALE GENOMIC DNA]</scope>
    <source>
        <strain evidence="3">ATCC BAA-1437 / JCM 17883 / MC-1</strain>
    </source>
</reference>
<evidence type="ECO:0000313" key="3">
    <source>
        <dbReference type="Proteomes" id="UP000002586"/>
    </source>
</evidence>
<dbReference type="AlphaFoldDB" id="A0LC01"/>
<sequence length="256" mass="29484" precursor="true">MRHHPNHKNRFSLWLSGFFMLIYLSGCATPPSAGDPQWHPRNAEFELSDLVKSETNIVVETTLMAVMKELRNLAEKLYLRNPRELAKVNATGYGERLQQLFELEHDWKFAELNDHFGPEAIYLAFDDTYQGDRVFAFIAGLGYMIHASYEGKRSFNMFDQFPTFQDTLHPQKLYNCARNIEVAAWRLFNTRTAMGEPYLYSIHLGDAAEPPNLSFERTTGKLIALQDLMAQIMAQKSKRTIKQVFSFMASAVFLPI</sequence>
<feature type="chain" id="PRO_5002626593" evidence="1">
    <location>
        <begin position="29"/>
        <end position="256"/>
    </location>
</feature>
<proteinExistence type="predicted"/>
<feature type="signal peptide" evidence="1">
    <location>
        <begin position="1"/>
        <end position="28"/>
    </location>
</feature>
<gene>
    <name evidence="2" type="ordered locus">Mmc1_3003</name>
</gene>
<reference evidence="3" key="1">
    <citation type="journal article" date="2009" name="Appl. Environ. Microbiol.">
        <title>Complete genome sequence of the chemolithoautotrophic marine magnetotactic coccus strain MC-1.</title>
        <authorList>
            <person name="Schubbe S."/>
            <person name="Williams T.J."/>
            <person name="Xie G."/>
            <person name="Kiss H.E."/>
            <person name="Brettin T.S."/>
            <person name="Martinez D."/>
            <person name="Ross C.A."/>
            <person name="Schuler D."/>
            <person name="Cox B.L."/>
            <person name="Nealson K.H."/>
            <person name="Bazylinski D.A."/>
        </authorList>
    </citation>
    <scope>NUCLEOTIDE SEQUENCE [LARGE SCALE GENOMIC DNA]</scope>
    <source>
        <strain evidence="3">ATCC BAA-1437 / JCM 17883 / MC-1</strain>
    </source>
</reference>
<dbReference type="OrthoDB" id="5866325at2"/>